<dbReference type="GO" id="GO:0005758">
    <property type="term" value="C:mitochondrial intermembrane space"/>
    <property type="evidence" value="ECO:0007669"/>
    <property type="project" value="UniProtKB-SubCell"/>
</dbReference>
<reference evidence="13 14" key="1">
    <citation type="journal article" date="2018" name="MBio">
        <title>Comparative Genomics Reveals the Core Gene Toolbox for the Fungus-Insect Symbiosis.</title>
        <authorList>
            <person name="Wang Y."/>
            <person name="Stata M."/>
            <person name="Wang W."/>
            <person name="Stajich J.E."/>
            <person name="White M.M."/>
            <person name="Moncalvo J.M."/>
        </authorList>
    </citation>
    <scope>NUCLEOTIDE SEQUENCE [LARGE SCALE GENOMIC DNA]</scope>
    <source>
        <strain evidence="13 14">SC-DP-2</strain>
    </source>
</reference>
<dbReference type="Pfam" id="PF05676">
    <property type="entry name" value="NDUF_B7"/>
    <property type="match status" value="1"/>
</dbReference>
<dbReference type="PANTHER" id="PTHR20900">
    <property type="entry name" value="NADH:UBIQUINONE OXIDOREDUCTASE B18-LIKE SUBUNIT"/>
    <property type="match status" value="1"/>
</dbReference>
<dbReference type="PANTHER" id="PTHR20900:SF0">
    <property type="entry name" value="NADH DEHYDROGENASE [UBIQUINONE] 1 BETA SUBCOMPLEX SUBUNIT 7"/>
    <property type="match status" value="1"/>
</dbReference>
<keyword evidence="6" id="KW-0813">Transport</keyword>
<keyword evidence="7" id="KW-0679">Respiratory chain</keyword>
<organism evidence="13 14">
    <name type="scientific">Smittium megazygosporum</name>
    <dbReference type="NCBI Taxonomy" id="133381"/>
    <lineage>
        <taxon>Eukaryota</taxon>
        <taxon>Fungi</taxon>
        <taxon>Fungi incertae sedis</taxon>
        <taxon>Zoopagomycota</taxon>
        <taxon>Kickxellomycotina</taxon>
        <taxon>Harpellomycetes</taxon>
        <taxon>Harpellales</taxon>
        <taxon>Legeriomycetaceae</taxon>
        <taxon>Smittium</taxon>
    </lineage>
</organism>
<dbReference type="OrthoDB" id="268414at2759"/>
<dbReference type="Proteomes" id="UP000245609">
    <property type="component" value="Unassembled WGS sequence"/>
</dbReference>
<keyword evidence="11" id="KW-0472">Membrane</keyword>
<dbReference type="GO" id="GO:0005743">
    <property type="term" value="C:mitochondrial inner membrane"/>
    <property type="evidence" value="ECO:0007669"/>
    <property type="project" value="UniProtKB-SubCell"/>
</dbReference>
<gene>
    <name evidence="13" type="ORF">BB560_001090</name>
</gene>
<evidence type="ECO:0000256" key="6">
    <source>
        <dbReference type="ARBA" id="ARBA00022448"/>
    </source>
</evidence>
<keyword evidence="8" id="KW-0999">Mitochondrion inner membrane</keyword>
<name>A0A2T9ZII3_9FUNG</name>
<evidence type="ECO:0000256" key="12">
    <source>
        <dbReference type="ARBA" id="ARBA00023157"/>
    </source>
</evidence>
<dbReference type="EMBL" id="MBFS01000127">
    <property type="protein sequence ID" value="PVV04416.1"/>
    <property type="molecule type" value="Genomic_DNA"/>
</dbReference>
<keyword evidence="14" id="KW-1185">Reference proteome</keyword>
<sequence length="97" mass="11663">MDFSKDPDFQEPVMIATQQEMAEARIPLAYRDYCAHLLIPLNRCRIKNLWMPWACNEERHAHEKCEYEDFLRRSRIMTKLREAKKSQESQESQESQS</sequence>
<evidence type="ECO:0000256" key="1">
    <source>
        <dbReference type="ARBA" id="ARBA00003195"/>
    </source>
</evidence>
<comment type="caution">
    <text evidence="13">The sequence shown here is derived from an EMBL/GenBank/DDBJ whole genome shotgun (WGS) entry which is preliminary data.</text>
</comment>
<comment type="subcellular location">
    <subcellularLocation>
        <location evidence="3">Mitochondrion inner membrane</location>
        <topology evidence="3">Peripheral membrane protein</topology>
    </subcellularLocation>
    <subcellularLocation>
        <location evidence="2">Mitochondrion intermembrane space</location>
    </subcellularLocation>
</comment>
<evidence type="ECO:0000313" key="13">
    <source>
        <dbReference type="EMBL" id="PVV04416.1"/>
    </source>
</evidence>
<proteinExistence type="inferred from homology"/>
<dbReference type="STRING" id="133381.A0A2T9ZII3"/>
<evidence type="ECO:0000256" key="10">
    <source>
        <dbReference type="ARBA" id="ARBA00023128"/>
    </source>
</evidence>
<evidence type="ECO:0000256" key="3">
    <source>
        <dbReference type="ARBA" id="ARBA00004637"/>
    </source>
</evidence>
<evidence type="ECO:0000256" key="7">
    <source>
        <dbReference type="ARBA" id="ARBA00022660"/>
    </source>
</evidence>
<comment type="similarity">
    <text evidence="4">Belongs to the complex I NDUFB7 subunit family.</text>
</comment>
<dbReference type="AlphaFoldDB" id="A0A2T9ZII3"/>
<keyword evidence="9" id="KW-0249">Electron transport</keyword>
<evidence type="ECO:0000313" key="14">
    <source>
        <dbReference type="Proteomes" id="UP000245609"/>
    </source>
</evidence>
<accession>A0A2T9ZII3</accession>
<comment type="function">
    <text evidence="1">Accessory subunit of the mitochondrial membrane respiratory chain NADH dehydrogenase (Complex I), that is believed not to be involved in catalysis. Complex I functions in the transfer of electrons from NADH to the respiratory chain. The immediate electron acceptor for the enzyme is believed to be ubiquinone.</text>
</comment>
<protein>
    <recommendedName>
        <fullName evidence="5">NADH dehydrogenase [ubiquinone] 1 beta subcomplex subunit 7</fullName>
    </recommendedName>
</protein>
<keyword evidence="12" id="KW-1015">Disulfide bond</keyword>
<evidence type="ECO:0000256" key="4">
    <source>
        <dbReference type="ARBA" id="ARBA00008006"/>
    </source>
</evidence>
<evidence type="ECO:0000256" key="9">
    <source>
        <dbReference type="ARBA" id="ARBA00022982"/>
    </source>
</evidence>
<evidence type="ECO:0000256" key="2">
    <source>
        <dbReference type="ARBA" id="ARBA00004569"/>
    </source>
</evidence>
<evidence type="ECO:0000256" key="5">
    <source>
        <dbReference type="ARBA" id="ARBA00018677"/>
    </source>
</evidence>
<keyword evidence="10" id="KW-0496">Mitochondrion</keyword>
<evidence type="ECO:0000256" key="11">
    <source>
        <dbReference type="ARBA" id="ARBA00023136"/>
    </source>
</evidence>
<evidence type="ECO:0000256" key="8">
    <source>
        <dbReference type="ARBA" id="ARBA00022792"/>
    </source>
</evidence>
<dbReference type="InterPro" id="IPR008698">
    <property type="entry name" value="NDUB7"/>
</dbReference>